<comment type="caution">
    <text evidence="2">The sequence shown here is derived from an EMBL/GenBank/DDBJ whole genome shotgun (WGS) entry which is preliminary data.</text>
</comment>
<dbReference type="Pfam" id="PF22936">
    <property type="entry name" value="Pol_BBD"/>
    <property type="match status" value="1"/>
</dbReference>
<evidence type="ECO:0000313" key="3">
    <source>
        <dbReference type="Proteomes" id="UP001604336"/>
    </source>
</evidence>
<dbReference type="InterPro" id="IPR054722">
    <property type="entry name" value="PolX-like_BBD"/>
</dbReference>
<feature type="domain" description="Retrovirus-related Pol polyprotein from transposon TNT 1-94-like beta-barrel" evidence="1">
    <location>
        <begin position="79"/>
        <end position="152"/>
    </location>
</feature>
<gene>
    <name evidence="2" type="ORF">Adt_00800</name>
</gene>
<dbReference type="Proteomes" id="UP001604336">
    <property type="component" value="Unassembled WGS sequence"/>
</dbReference>
<accession>A0ABD1VR44</accession>
<organism evidence="2 3">
    <name type="scientific">Abeliophyllum distichum</name>
    <dbReference type="NCBI Taxonomy" id="126358"/>
    <lineage>
        <taxon>Eukaryota</taxon>
        <taxon>Viridiplantae</taxon>
        <taxon>Streptophyta</taxon>
        <taxon>Embryophyta</taxon>
        <taxon>Tracheophyta</taxon>
        <taxon>Spermatophyta</taxon>
        <taxon>Magnoliopsida</taxon>
        <taxon>eudicotyledons</taxon>
        <taxon>Gunneridae</taxon>
        <taxon>Pentapetalae</taxon>
        <taxon>asterids</taxon>
        <taxon>lamiids</taxon>
        <taxon>Lamiales</taxon>
        <taxon>Oleaceae</taxon>
        <taxon>Forsythieae</taxon>
        <taxon>Abeliophyllum</taxon>
    </lineage>
</organism>
<keyword evidence="3" id="KW-1185">Reference proteome</keyword>
<protein>
    <recommendedName>
        <fullName evidence="1">Retrovirus-related Pol polyprotein from transposon TNT 1-94-like beta-barrel domain-containing protein</fullName>
    </recommendedName>
</protein>
<dbReference type="AlphaFoldDB" id="A0ABD1VR44"/>
<reference evidence="3" key="1">
    <citation type="submission" date="2024-07" db="EMBL/GenBank/DDBJ databases">
        <title>Two chromosome-level genome assemblies of Korean endemic species Abeliophyllum distichum and Forsythia ovata (Oleaceae).</title>
        <authorList>
            <person name="Jang H."/>
        </authorList>
    </citation>
    <scope>NUCLEOTIDE SEQUENCE [LARGE SCALE GENOMIC DNA]</scope>
</reference>
<sequence length="236" mass="26433">MDNSPLDFEDGYAAANTKDTTLPSNIAAIVQQELMRTLKGKKLTDNEDQTHFAHFKDYSGMYTQHFAFTSFDDLKYGYWIIDTGASNHICTNSAQMSNLKLVTKPTSVLLPDGSSKVVKNTGTIAINHRITLTDVLHIPTFKLNLLSVPKLCQTVHIKFVFYPTYCLLQDLKSNRTLAVGKLNGKLYILDDHSFMKGEVEYCNKGMNVCNLLSTENLKSRNKTSVNDKACSFSLVD</sequence>
<evidence type="ECO:0000313" key="2">
    <source>
        <dbReference type="EMBL" id="KAL2539822.1"/>
    </source>
</evidence>
<evidence type="ECO:0000259" key="1">
    <source>
        <dbReference type="Pfam" id="PF22936"/>
    </source>
</evidence>
<dbReference type="EMBL" id="JBFOLK010000001">
    <property type="protein sequence ID" value="KAL2539822.1"/>
    <property type="molecule type" value="Genomic_DNA"/>
</dbReference>
<proteinExistence type="predicted"/>
<name>A0ABD1VR44_9LAMI</name>